<dbReference type="Proteomes" id="UP000540519">
    <property type="component" value="Unassembled WGS sequence"/>
</dbReference>
<dbReference type="EMBL" id="RCNR01000006">
    <property type="protein sequence ID" value="MUH35148.1"/>
    <property type="molecule type" value="Genomic_DNA"/>
</dbReference>
<organism evidence="1 2">
    <name type="scientific">Zobellia amurskyensis</name>
    <dbReference type="NCBI Taxonomy" id="248905"/>
    <lineage>
        <taxon>Bacteria</taxon>
        <taxon>Pseudomonadati</taxon>
        <taxon>Bacteroidota</taxon>
        <taxon>Flavobacteriia</taxon>
        <taxon>Flavobacteriales</taxon>
        <taxon>Flavobacteriaceae</taxon>
        <taxon>Zobellia</taxon>
    </lineage>
</organism>
<dbReference type="SUPFAM" id="SSF53335">
    <property type="entry name" value="S-adenosyl-L-methionine-dependent methyltransferases"/>
    <property type="match status" value="1"/>
</dbReference>
<comment type="caution">
    <text evidence="1">The sequence shown here is derived from an EMBL/GenBank/DDBJ whole genome shotgun (WGS) entry which is preliminary data.</text>
</comment>
<dbReference type="PANTHER" id="PTHR43861">
    <property type="entry name" value="TRANS-ACONITATE 2-METHYLTRANSFERASE-RELATED"/>
    <property type="match status" value="1"/>
</dbReference>
<dbReference type="GO" id="GO:0032259">
    <property type="term" value="P:methylation"/>
    <property type="evidence" value="ECO:0007669"/>
    <property type="project" value="UniProtKB-KW"/>
</dbReference>
<dbReference type="OrthoDB" id="2370471at2"/>
<dbReference type="GO" id="GO:0008168">
    <property type="term" value="F:methyltransferase activity"/>
    <property type="evidence" value="ECO:0007669"/>
    <property type="project" value="UniProtKB-KW"/>
</dbReference>
<dbReference type="AlphaFoldDB" id="A0A7X3D153"/>
<evidence type="ECO:0000313" key="2">
    <source>
        <dbReference type="Proteomes" id="UP000540519"/>
    </source>
</evidence>
<dbReference type="Pfam" id="PF13489">
    <property type="entry name" value="Methyltransf_23"/>
    <property type="match status" value="1"/>
</dbReference>
<accession>A0A7X3D153</accession>
<dbReference type="RefSeq" id="WP_155599051.1">
    <property type="nucleotide sequence ID" value="NZ_RCNR01000006.1"/>
</dbReference>
<protein>
    <submittedName>
        <fullName evidence="1">Class I SAM-dependent methyltransferase</fullName>
    </submittedName>
</protein>
<name>A0A7X3D153_9FLAO</name>
<dbReference type="Gene3D" id="3.40.50.150">
    <property type="entry name" value="Vaccinia Virus protein VP39"/>
    <property type="match status" value="1"/>
</dbReference>
<proteinExistence type="predicted"/>
<dbReference type="CDD" id="cd02440">
    <property type="entry name" value="AdoMet_MTases"/>
    <property type="match status" value="1"/>
</dbReference>
<gene>
    <name evidence="1" type="ORF">D9O36_04785</name>
</gene>
<evidence type="ECO:0000313" key="1">
    <source>
        <dbReference type="EMBL" id="MUH35148.1"/>
    </source>
</evidence>
<keyword evidence="2" id="KW-1185">Reference proteome</keyword>
<sequence length="276" mass="32492">MKLFLKTKDFSISGEDFELHLDEELEMLVTKPQPQDLQKYYESDAYISHTDASKSALDKMYQIVKRFSLVQKVFLINRYAKGQKTLLDIGAGTGDFLLEAEKWKWSVQGVEPNRDARMRSREKKMELLPKIDVLPQTKFQVITLWHVLEHLPNLDEQIKNILKHLEEDGALFIAVPNYKSFDAKHYQEFWAAYDVPRHLWHFSKESIQKVFSKHNMELVKTKPMWFDAFYVSILSEKYKTGRQNFIKAFFVGLWSNIRAVFNGQPSSVIYILKKES</sequence>
<reference evidence="1 2" key="1">
    <citation type="journal article" date="2019" name="Mar. Drugs">
        <title>Comparative Genomics and CAZyme Genome Repertoires of Marine Zobellia amurskyensis KMM 3526(T) and Zobellia laminariae KMM 3676(T).</title>
        <authorList>
            <person name="Chernysheva N."/>
            <person name="Bystritskaya E."/>
            <person name="Stenkova A."/>
            <person name="Golovkin I."/>
            <person name="Nedashkovskaya O."/>
            <person name="Isaeva M."/>
        </authorList>
    </citation>
    <scope>NUCLEOTIDE SEQUENCE [LARGE SCALE GENOMIC DNA]</scope>
    <source>
        <strain evidence="1 2">KMM 3526</strain>
    </source>
</reference>
<keyword evidence="1" id="KW-0489">Methyltransferase</keyword>
<dbReference type="InterPro" id="IPR029063">
    <property type="entry name" value="SAM-dependent_MTases_sf"/>
</dbReference>
<keyword evidence="1" id="KW-0808">Transferase</keyword>